<keyword evidence="2 10" id="KW-0479">Metal-binding</keyword>
<comment type="subcellular location">
    <subcellularLocation>
        <location evidence="10">Cytoplasm</location>
    </subcellularLocation>
</comment>
<evidence type="ECO:0000256" key="7">
    <source>
        <dbReference type="ARBA" id="ARBA00023027"/>
    </source>
</evidence>
<dbReference type="HAMAP" id="MF_00536">
    <property type="entry name" value="PdxA"/>
    <property type="match status" value="1"/>
</dbReference>
<keyword evidence="9 10" id="KW-0170">Cobalt</keyword>
<dbReference type="EC" id="1.1.1.262" evidence="10"/>
<comment type="miscellaneous">
    <text evidence="10">The active site is located at the dimer interface.</text>
</comment>
<name>A0ABS6VWS8_9GAMM</name>
<reference evidence="11" key="1">
    <citation type="submission" date="2021-07" db="EMBL/GenBank/DDBJ databases">
        <title>Zhongshania sp. CAU 1632 isolated from seawater.</title>
        <authorList>
            <person name="Kim W."/>
        </authorList>
    </citation>
    <scope>NUCLEOTIDE SEQUENCE</scope>
    <source>
        <strain evidence="11">CAU 1632</strain>
    </source>
</reference>
<feature type="binding site" evidence="10">
    <location>
        <position position="134"/>
    </location>
    <ligand>
        <name>substrate</name>
    </ligand>
</feature>
<keyword evidence="3 10" id="KW-0862">Zinc</keyword>
<comment type="cofactor">
    <cofactor evidence="10">
        <name>Zn(2+)</name>
        <dbReference type="ChEBI" id="CHEBI:29105"/>
    </cofactor>
    <cofactor evidence="10">
        <name>Mg(2+)</name>
        <dbReference type="ChEBI" id="CHEBI:18420"/>
    </cofactor>
    <cofactor evidence="10">
        <name>Co(2+)</name>
        <dbReference type="ChEBI" id="CHEBI:48828"/>
    </cofactor>
    <text evidence="10">Binds 1 divalent metal cation per subunit. Can use ions such as Zn(2+), Mg(2+) or Co(2+).</text>
</comment>
<keyword evidence="5 10" id="KW-0521">NADP</keyword>
<keyword evidence="4 10" id="KW-0460">Magnesium</keyword>
<feature type="binding site" evidence="10">
    <location>
        <position position="135"/>
    </location>
    <ligand>
        <name>substrate</name>
    </ligand>
</feature>
<dbReference type="Pfam" id="PF04166">
    <property type="entry name" value="PdxA"/>
    <property type="match status" value="1"/>
</dbReference>
<comment type="subunit">
    <text evidence="10">Homodimer.</text>
</comment>
<proteinExistence type="inferred from homology"/>
<dbReference type="RefSeq" id="WP_219045050.1">
    <property type="nucleotide sequence ID" value="NZ_JAHWDQ010000008.1"/>
</dbReference>
<dbReference type="PANTHER" id="PTHR30004">
    <property type="entry name" value="4-HYDROXYTHREONINE-4-PHOSPHATE DEHYDROGENASE"/>
    <property type="match status" value="1"/>
</dbReference>
<feature type="binding site" evidence="10">
    <location>
        <position position="290"/>
    </location>
    <ligand>
        <name>substrate</name>
    </ligand>
</feature>
<dbReference type="EMBL" id="JAHWDQ010000008">
    <property type="protein sequence ID" value="MBW2942807.1"/>
    <property type="molecule type" value="Genomic_DNA"/>
</dbReference>
<feature type="binding site" evidence="10">
    <location>
        <position position="272"/>
    </location>
    <ligand>
        <name>substrate</name>
    </ligand>
</feature>
<evidence type="ECO:0000256" key="8">
    <source>
        <dbReference type="ARBA" id="ARBA00023096"/>
    </source>
</evidence>
<keyword evidence="6 10" id="KW-0560">Oxidoreductase</keyword>
<evidence type="ECO:0000313" key="11">
    <source>
        <dbReference type="EMBL" id="MBW2942807.1"/>
    </source>
</evidence>
<evidence type="ECO:0000313" key="12">
    <source>
        <dbReference type="Proteomes" id="UP001166291"/>
    </source>
</evidence>
<comment type="function">
    <text evidence="10">Catalyzes the NAD(P)-dependent oxidation of 4-(phosphooxy)-L-threonine (HTP) into 2-amino-3-oxo-4-(phosphooxy)butyric acid which spontaneously decarboxylates to form 3-amino-2-oxopropyl phosphate (AHAP).</text>
</comment>
<feature type="binding site" evidence="10">
    <location>
        <position position="164"/>
    </location>
    <ligand>
        <name>a divalent metal cation</name>
        <dbReference type="ChEBI" id="CHEBI:60240"/>
        <note>ligand shared between dimeric partners</note>
    </ligand>
</feature>
<dbReference type="InterPro" id="IPR005255">
    <property type="entry name" value="PdxA_fam"/>
</dbReference>
<accession>A0ABS6VWS8</accession>
<evidence type="ECO:0000256" key="9">
    <source>
        <dbReference type="ARBA" id="ARBA00023285"/>
    </source>
</evidence>
<evidence type="ECO:0000256" key="6">
    <source>
        <dbReference type="ARBA" id="ARBA00023002"/>
    </source>
</evidence>
<keyword evidence="1 10" id="KW-0963">Cytoplasm</keyword>
<evidence type="ECO:0000256" key="10">
    <source>
        <dbReference type="HAMAP-Rule" id="MF_00536"/>
    </source>
</evidence>
<feature type="binding site" evidence="10">
    <location>
        <position position="264"/>
    </location>
    <ligand>
        <name>a divalent metal cation</name>
        <dbReference type="ChEBI" id="CHEBI:60240"/>
        <note>ligand shared between dimeric partners</note>
    </ligand>
</feature>
<comment type="pathway">
    <text evidence="10">Cofactor biosynthesis; pyridoxine 5'-phosphate biosynthesis; pyridoxine 5'-phosphate from D-erythrose 4-phosphate: step 4/5.</text>
</comment>
<evidence type="ECO:0000256" key="1">
    <source>
        <dbReference type="ARBA" id="ARBA00022490"/>
    </source>
</evidence>
<dbReference type="GO" id="GO:0050570">
    <property type="term" value="F:4-hydroxythreonine-4-phosphate dehydrogenase activity"/>
    <property type="evidence" value="ECO:0007669"/>
    <property type="project" value="UniProtKB-EC"/>
</dbReference>
<feature type="binding site" evidence="10">
    <location>
        <position position="209"/>
    </location>
    <ligand>
        <name>a divalent metal cation</name>
        <dbReference type="ChEBI" id="CHEBI:60240"/>
        <note>ligand shared between dimeric partners</note>
    </ligand>
</feature>
<keyword evidence="12" id="KW-1185">Reference proteome</keyword>
<keyword evidence="8 10" id="KW-0664">Pyridoxine biosynthesis</keyword>
<evidence type="ECO:0000256" key="4">
    <source>
        <dbReference type="ARBA" id="ARBA00022842"/>
    </source>
</evidence>
<evidence type="ECO:0000256" key="3">
    <source>
        <dbReference type="ARBA" id="ARBA00022833"/>
    </source>
</evidence>
<evidence type="ECO:0000256" key="5">
    <source>
        <dbReference type="ARBA" id="ARBA00022857"/>
    </source>
</evidence>
<dbReference type="NCBIfam" id="TIGR00557">
    <property type="entry name" value="pdxA"/>
    <property type="match status" value="1"/>
</dbReference>
<comment type="similarity">
    <text evidence="10">Belongs to the PdxA family.</text>
</comment>
<keyword evidence="7 10" id="KW-0520">NAD</keyword>
<dbReference type="InterPro" id="IPR037510">
    <property type="entry name" value="PdxA"/>
</dbReference>
<organism evidence="11 12">
    <name type="scientific">Zhongshania aquimaris</name>
    <dbReference type="NCBI Taxonomy" id="2857107"/>
    <lineage>
        <taxon>Bacteria</taxon>
        <taxon>Pseudomonadati</taxon>
        <taxon>Pseudomonadota</taxon>
        <taxon>Gammaproteobacteria</taxon>
        <taxon>Cellvibrionales</taxon>
        <taxon>Spongiibacteraceae</taxon>
        <taxon>Zhongshania</taxon>
    </lineage>
</organism>
<comment type="catalytic activity">
    <reaction evidence="10">
        <text>4-(phosphooxy)-L-threonine + NAD(+) = 3-amino-2-oxopropyl phosphate + CO2 + NADH</text>
        <dbReference type="Rhea" id="RHEA:32275"/>
        <dbReference type="ChEBI" id="CHEBI:16526"/>
        <dbReference type="ChEBI" id="CHEBI:57279"/>
        <dbReference type="ChEBI" id="CHEBI:57540"/>
        <dbReference type="ChEBI" id="CHEBI:57945"/>
        <dbReference type="ChEBI" id="CHEBI:58452"/>
        <dbReference type="EC" id="1.1.1.262"/>
    </reaction>
</comment>
<sequence>MPSRIAITPGEPAGVGPELLVKLAQQDFDAELIAFADPALLIQRAADIGLPLHISEADFSAAPMAHRSGHLRVVSIPCHSPAEAGILNVDNAHYVLETLRRATDACKNGDCQALVTGPVQKSIINDAGIPFSGHTEFLAERCHVDKVVMMLATEQLRVALVTTHLPLSAVPAAVTSDNLQRVTEILHGALLQQFGCQQPRILVLGLNPHAGEGGHMGREEIDTIIPCLEQLRTRGWHLSGPLPADTAFTPHHLEHCDAVLAMYHDQGLPVLKYQGFGRAVNITLGLPIVRTSVDHGTALDLAGSGRADSGSFYAALTTAISMAEHSSRNSL</sequence>
<dbReference type="Proteomes" id="UP001166291">
    <property type="component" value="Unassembled WGS sequence"/>
</dbReference>
<comment type="caution">
    <text evidence="11">The sequence shown here is derived from an EMBL/GenBank/DDBJ whole genome shotgun (WGS) entry which is preliminary data.</text>
</comment>
<protein>
    <recommendedName>
        <fullName evidence="10">4-hydroxythreonine-4-phosphate dehydrogenase</fullName>
        <ecNumber evidence="10">1.1.1.262</ecNumber>
    </recommendedName>
    <alternativeName>
        <fullName evidence="10">4-(phosphohydroxy)-L-threonine dehydrogenase</fullName>
    </alternativeName>
</protein>
<gene>
    <name evidence="10 11" type="primary">pdxA</name>
    <name evidence="11" type="ORF">KXJ70_18560</name>
</gene>
<feature type="binding site" evidence="10">
    <location>
        <position position="281"/>
    </location>
    <ligand>
        <name>substrate</name>
    </ligand>
</feature>
<dbReference type="PANTHER" id="PTHR30004:SF5">
    <property type="entry name" value="4-HYDROXYTHREONINE-4-PHOSPHATE DEHYDROGENASE"/>
    <property type="match status" value="1"/>
</dbReference>
<evidence type="ECO:0000256" key="2">
    <source>
        <dbReference type="ARBA" id="ARBA00022723"/>
    </source>
</evidence>